<keyword evidence="9" id="KW-0324">Glycolysis</keyword>
<dbReference type="GO" id="GO:0005829">
    <property type="term" value="C:cytosol"/>
    <property type="evidence" value="ECO:0007669"/>
    <property type="project" value="TreeGrafter"/>
</dbReference>
<dbReference type="GO" id="GO:0030416">
    <property type="term" value="P:methylamine metabolic process"/>
    <property type="evidence" value="ECO:0007669"/>
    <property type="project" value="InterPro"/>
</dbReference>
<organism evidence="13">
    <name type="scientific">termite gut metagenome</name>
    <dbReference type="NCBI Taxonomy" id="433724"/>
    <lineage>
        <taxon>unclassified sequences</taxon>
        <taxon>metagenomes</taxon>
        <taxon>organismal metagenomes</taxon>
    </lineage>
</organism>
<feature type="transmembrane region" description="Helical" evidence="11">
    <location>
        <begin position="20"/>
        <end position="40"/>
    </location>
</feature>
<evidence type="ECO:0000256" key="4">
    <source>
        <dbReference type="ARBA" id="ARBA00022432"/>
    </source>
</evidence>
<dbReference type="PROSITE" id="PS51440">
    <property type="entry name" value="TIM_2"/>
    <property type="match status" value="1"/>
</dbReference>
<dbReference type="GO" id="GO:0019563">
    <property type="term" value="P:glycerol catabolic process"/>
    <property type="evidence" value="ECO:0007669"/>
    <property type="project" value="TreeGrafter"/>
</dbReference>
<evidence type="ECO:0000256" key="7">
    <source>
        <dbReference type="ARBA" id="ARBA00022989"/>
    </source>
</evidence>
<dbReference type="SUPFAM" id="SSF51351">
    <property type="entry name" value="Triosephosphate isomerase (TIM)"/>
    <property type="match status" value="1"/>
</dbReference>
<dbReference type="GO" id="GO:0006094">
    <property type="term" value="P:gluconeogenesis"/>
    <property type="evidence" value="ECO:0007669"/>
    <property type="project" value="UniProtKB-KW"/>
</dbReference>
<evidence type="ECO:0000256" key="2">
    <source>
        <dbReference type="ARBA" id="ARBA00004680"/>
    </source>
</evidence>
<protein>
    <recommendedName>
        <fullName evidence="3">triose-phosphate isomerase</fullName>
        <ecNumber evidence="3">5.3.1.1</ecNumber>
    </recommendedName>
</protein>
<dbReference type="GO" id="GO:0016020">
    <property type="term" value="C:membrane"/>
    <property type="evidence" value="ECO:0007669"/>
    <property type="project" value="UniProtKB-SubCell"/>
</dbReference>
<dbReference type="PROSITE" id="PS00171">
    <property type="entry name" value="TIM_1"/>
    <property type="match status" value="1"/>
</dbReference>
<feature type="transmembrane region" description="Helical" evidence="11">
    <location>
        <begin position="165"/>
        <end position="184"/>
    </location>
</feature>
<evidence type="ECO:0000313" key="13">
    <source>
        <dbReference type="EMBL" id="KAA6351403.1"/>
    </source>
</evidence>
<dbReference type="GO" id="GO:0046166">
    <property type="term" value="P:glyceraldehyde-3-phosphate biosynthetic process"/>
    <property type="evidence" value="ECO:0007669"/>
    <property type="project" value="TreeGrafter"/>
</dbReference>
<dbReference type="HAMAP" id="MF_00147_B">
    <property type="entry name" value="TIM_B"/>
    <property type="match status" value="1"/>
</dbReference>
<dbReference type="InterPro" id="IPR013785">
    <property type="entry name" value="Aldolase_TIM"/>
</dbReference>
<keyword evidence="5" id="KW-0963">Cytoplasm</keyword>
<dbReference type="NCBIfam" id="NF045576">
    <property type="entry name" value="BT_3928_fam"/>
    <property type="match status" value="1"/>
</dbReference>
<dbReference type="InterPro" id="IPR009908">
    <property type="entry name" value="Methylamine_util_MauE"/>
</dbReference>
<dbReference type="GO" id="GO:0004807">
    <property type="term" value="F:triose-phosphate isomerase activity"/>
    <property type="evidence" value="ECO:0007669"/>
    <property type="project" value="UniProtKB-EC"/>
</dbReference>
<sequence length="693" mass="77481">MGTKKRHISVKDAEVNLCRFALSGIFIFSGFVKAVDPLGLQYKLEEYLETFGMADGIPSAFLLLMSVILSSLEFVVGIYFFFGIGRKRTTIVVMCFMITMTPFTFYLALTNPVSDCGCFGDAWILTNWQTFGKNVFLLGGAVLLFKERMRILRFVSIKSQGLIVLYSLPFIVILSIYCLLYLPILDFRPYKIGTNIWENMTIPSDTEPNIYESIFILEKDGQQKKFTQENYPDSTWTFVDARHVLKKKGYEPPVKDFSMIDFKSGEDITEKVLMDGNYTFLLIVWSVREADDSNIDLINEIYDYCTENEYGFYALTSSSDEQIEQWRDKTGAEYPFCLTDNITLKTMIRSNPGLMLIKNGTILNKWSDHNLPNEYMLTGKLENIKLGEIKQGKDVESASIVILLFVLPLLIVSVIDDLFMRRRFGRKLTERLLDLTNLFINDSMRKKIVAGNWKMNKTFQEGLDFARELNEVLAAEKPNCDVVICTPFINLASVTPVVNGIGVGAQNCADKTEGAYTGEVSAQMVASTGAKYVILGHSERRAYYGETAEILKEKVQLALAAGLTPIFCIGEVLKEREANKQNEVVSGQLSGSLFNLSGDDFSKIVIAYEPVWAIGTGKTATAAQAQEIHAYIRSVIADKYGEDIADNTSILYGGSCKPSNAKELFDNPDVDGGLIGGAALKIADFKGIIDAFK</sequence>
<dbReference type="GO" id="GO:0006096">
    <property type="term" value="P:glycolytic process"/>
    <property type="evidence" value="ECO:0007669"/>
    <property type="project" value="UniProtKB-KW"/>
</dbReference>
<reference evidence="13" key="1">
    <citation type="submission" date="2019-03" db="EMBL/GenBank/DDBJ databases">
        <title>Single cell metagenomics reveals metabolic interactions within the superorganism composed of flagellate Streblomastix strix and complex community of Bacteroidetes bacteria on its surface.</title>
        <authorList>
            <person name="Treitli S.C."/>
            <person name="Kolisko M."/>
            <person name="Husnik F."/>
            <person name="Keeling P."/>
            <person name="Hampl V."/>
        </authorList>
    </citation>
    <scope>NUCLEOTIDE SEQUENCE</scope>
    <source>
        <strain evidence="13">STM</strain>
    </source>
</reference>
<evidence type="ECO:0000256" key="6">
    <source>
        <dbReference type="ARBA" id="ARBA00022692"/>
    </source>
</evidence>
<dbReference type="EC" id="5.3.1.1" evidence="3"/>
<evidence type="ECO:0000256" key="8">
    <source>
        <dbReference type="ARBA" id="ARBA00023136"/>
    </source>
</evidence>
<dbReference type="FunFam" id="3.20.20.70:FF:000016">
    <property type="entry name" value="Triosephosphate isomerase"/>
    <property type="match status" value="1"/>
</dbReference>
<comment type="pathway">
    <text evidence="2">Carbohydrate degradation; glycolysis; D-glyceraldehyde 3-phosphate from glycerone phosphate: step 1/1.</text>
</comment>
<dbReference type="InterPro" id="IPR022896">
    <property type="entry name" value="TrioseP_Isoase_bac/euk"/>
</dbReference>
<dbReference type="CDD" id="cd00311">
    <property type="entry name" value="TIM"/>
    <property type="match status" value="1"/>
</dbReference>
<evidence type="ECO:0000256" key="10">
    <source>
        <dbReference type="ARBA" id="ARBA00023235"/>
    </source>
</evidence>
<dbReference type="NCBIfam" id="TIGR00419">
    <property type="entry name" value="tim"/>
    <property type="match status" value="1"/>
</dbReference>
<dbReference type="AlphaFoldDB" id="A0A5J4T190"/>
<evidence type="ECO:0000256" key="9">
    <source>
        <dbReference type="ARBA" id="ARBA00023152"/>
    </source>
</evidence>
<evidence type="ECO:0000256" key="3">
    <source>
        <dbReference type="ARBA" id="ARBA00011940"/>
    </source>
</evidence>
<keyword evidence="4" id="KW-0312">Gluconeogenesis</keyword>
<dbReference type="Pfam" id="PF07291">
    <property type="entry name" value="MauE"/>
    <property type="match status" value="1"/>
</dbReference>
<dbReference type="EMBL" id="SNRY01000014">
    <property type="protein sequence ID" value="KAA6351403.1"/>
    <property type="molecule type" value="Genomic_DNA"/>
</dbReference>
<keyword evidence="6 11" id="KW-0812">Transmembrane</keyword>
<dbReference type="InterPro" id="IPR000652">
    <property type="entry name" value="Triosephosphate_isomerase"/>
</dbReference>
<evidence type="ECO:0000256" key="11">
    <source>
        <dbReference type="SAM" id="Phobius"/>
    </source>
</evidence>
<gene>
    <name evidence="13" type="ORF">EZS27_001212</name>
</gene>
<feature type="transmembrane region" description="Helical" evidence="11">
    <location>
        <begin position="128"/>
        <end position="145"/>
    </location>
</feature>
<feature type="transmembrane region" description="Helical" evidence="11">
    <location>
        <begin position="89"/>
        <end position="108"/>
    </location>
</feature>
<name>A0A5J4T190_9ZZZZ</name>
<proteinExistence type="inferred from homology"/>
<keyword evidence="7 11" id="KW-1133">Transmembrane helix</keyword>
<dbReference type="InterPro" id="IPR020861">
    <property type="entry name" value="Triosephosphate_isomerase_AS"/>
</dbReference>
<comment type="subcellular location">
    <subcellularLocation>
        <location evidence="1">Membrane</location>
        <topology evidence="1">Multi-pass membrane protein</topology>
    </subcellularLocation>
</comment>
<dbReference type="Gene3D" id="3.20.20.70">
    <property type="entry name" value="Aldolase class I"/>
    <property type="match status" value="1"/>
</dbReference>
<evidence type="ECO:0000256" key="1">
    <source>
        <dbReference type="ARBA" id="ARBA00004141"/>
    </source>
</evidence>
<comment type="caution">
    <text evidence="13">The sequence shown here is derived from an EMBL/GenBank/DDBJ whole genome shotgun (WGS) entry which is preliminary data.</text>
</comment>
<dbReference type="PANTHER" id="PTHR21139">
    <property type="entry name" value="TRIOSEPHOSPHATE ISOMERASE"/>
    <property type="match status" value="1"/>
</dbReference>
<feature type="transmembrane region" description="Helical" evidence="11">
    <location>
        <begin position="60"/>
        <end position="82"/>
    </location>
</feature>
<evidence type="ECO:0000256" key="5">
    <source>
        <dbReference type="ARBA" id="ARBA00022490"/>
    </source>
</evidence>
<dbReference type="Pfam" id="PF00121">
    <property type="entry name" value="TIM"/>
    <property type="match status" value="1"/>
</dbReference>
<dbReference type="PANTHER" id="PTHR21139:SF42">
    <property type="entry name" value="TRIOSEPHOSPHATE ISOMERASE"/>
    <property type="match status" value="1"/>
</dbReference>
<feature type="domain" description="Methylamine utilisation protein MauE" evidence="12">
    <location>
        <begin position="15"/>
        <end position="144"/>
    </location>
</feature>
<evidence type="ECO:0000259" key="12">
    <source>
        <dbReference type="Pfam" id="PF07291"/>
    </source>
</evidence>
<keyword evidence="10 13" id="KW-0413">Isomerase</keyword>
<keyword evidence="8 11" id="KW-0472">Membrane</keyword>
<accession>A0A5J4T190</accession>
<dbReference type="InterPro" id="IPR035990">
    <property type="entry name" value="TIM_sf"/>
</dbReference>